<proteinExistence type="inferred from homology"/>
<feature type="domain" description="RNA polymerase sigma factor 70 region 4 type 2" evidence="7">
    <location>
        <begin position="111"/>
        <end position="163"/>
    </location>
</feature>
<organism evidence="8 9">
    <name type="scientific">Dactylosporangium siamense</name>
    <dbReference type="NCBI Taxonomy" id="685454"/>
    <lineage>
        <taxon>Bacteria</taxon>
        <taxon>Bacillati</taxon>
        <taxon>Actinomycetota</taxon>
        <taxon>Actinomycetes</taxon>
        <taxon>Micromonosporales</taxon>
        <taxon>Micromonosporaceae</taxon>
        <taxon>Dactylosporangium</taxon>
    </lineage>
</organism>
<evidence type="ECO:0000313" key="9">
    <source>
        <dbReference type="Proteomes" id="UP000660611"/>
    </source>
</evidence>
<dbReference type="GO" id="GO:0003677">
    <property type="term" value="F:DNA binding"/>
    <property type="evidence" value="ECO:0007669"/>
    <property type="project" value="UniProtKB-KW"/>
</dbReference>
<keyword evidence="5" id="KW-0804">Transcription</keyword>
<dbReference type="SUPFAM" id="SSF88659">
    <property type="entry name" value="Sigma3 and sigma4 domains of RNA polymerase sigma factors"/>
    <property type="match status" value="1"/>
</dbReference>
<dbReference type="Pfam" id="PF08281">
    <property type="entry name" value="Sigma70_r4_2"/>
    <property type="match status" value="1"/>
</dbReference>
<dbReference type="Gene3D" id="1.10.1740.10">
    <property type="match status" value="1"/>
</dbReference>
<dbReference type="InterPro" id="IPR014325">
    <property type="entry name" value="RNA_pol_sigma-E_actinobac"/>
</dbReference>
<dbReference type="GO" id="GO:0016987">
    <property type="term" value="F:sigma factor activity"/>
    <property type="evidence" value="ECO:0007669"/>
    <property type="project" value="UniProtKB-KW"/>
</dbReference>
<dbReference type="Gene3D" id="1.10.10.10">
    <property type="entry name" value="Winged helix-like DNA-binding domain superfamily/Winged helix DNA-binding domain"/>
    <property type="match status" value="1"/>
</dbReference>
<keyword evidence="9" id="KW-1185">Reference proteome</keyword>
<dbReference type="InterPro" id="IPR039425">
    <property type="entry name" value="RNA_pol_sigma-70-like"/>
</dbReference>
<dbReference type="EMBL" id="BONQ01000077">
    <property type="protein sequence ID" value="GIG46749.1"/>
    <property type="molecule type" value="Genomic_DNA"/>
</dbReference>
<evidence type="ECO:0000256" key="2">
    <source>
        <dbReference type="ARBA" id="ARBA00023015"/>
    </source>
</evidence>
<dbReference type="InterPro" id="IPR013325">
    <property type="entry name" value="RNA_pol_sigma_r2"/>
</dbReference>
<dbReference type="NCBIfam" id="TIGR02983">
    <property type="entry name" value="SigE-fam_strep"/>
    <property type="match status" value="1"/>
</dbReference>
<dbReference type="CDD" id="cd06171">
    <property type="entry name" value="Sigma70_r4"/>
    <property type="match status" value="1"/>
</dbReference>
<dbReference type="InterPro" id="IPR014284">
    <property type="entry name" value="RNA_pol_sigma-70_dom"/>
</dbReference>
<protein>
    <submittedName>
        <fullName evidence="8">RNA polymerase sigma24 factor</fullName>
    </submittedName>
</protein>
<comment type="caution">
    <text evidence="8">The sequence shown here is derived from an EMBL/GenBank/DDBJ whole genome shotgun (WGS) entry which is preliminary data.</text>
</comment>
<gene>
    <name evidence="8" type="ORF">Dsi01nite_047900</name>
</gene>
<sequence length="175" mass="19614">MSTLLEGDRTESPPAGISGFDEFYAACFRPLTVQLFAFTGDMAAAQDVVQEAFCRALSRWKRVAEMDDPASWVRRVAWNLATSRWRRARTAMAFARRHVEEHVAAPSPDRVALARALSTLPEQQRRAVILHYLADLPITEIARQEGVAEGTVKSWLHRGRTALAAQLTDKESHRA</sequence>
<evidence type="ECO:0000256" key="3">
    <source>
        <dbReference type="ARBA" id="ARBA00023082"/>
    </source>
</evidence>
<dbReference type="AlphaFoldDB" id="A0A919U8N6"/>
<dbReference type="PANTHER" id="PTHR43133:SF50">
    <property type="entry name" value="ECF RNA POLYMERASE SIGMA FACTOR SIGM"/>
    <property type="match status" value="1"/>
</dbReference>
<evidence type="ECO:0000259" key="6">
    <source>
        <dbReference type="Pfam" id="PF04542"/>
    </source>
</evidence>
<dbReference type="PANTHER" id="PTHR43133">
    <property type="entry name" value="RNA POLYMERASE ECF-TYPE SIGMA FACTO"/>
    <property type="match status" value="1"/>
</dbReference>
<dbReference type="Pfam" id="PF04542">
    <property type="entry name" value="Sigma70_r2"/>
    <property type="match status" value="1"/>
</dbReference>
<evidence type="ECO:0000259" key="7">
    <source>
        <dbReference type="Pfam" id="PF08281"/>
    </source>
</evidence>
<name>A0A919U8N6_9ACTN</name>
<dbReference type="RefSeq" id="WP_239136130.1">
    <property type="nucleotide sequence ID" value="NZ_BAAAVW010000016.1"/>
</dbReference>
<dbReference type="InterPro" id="IPR013249">
    <property type="entry name" value="RNA_pol_sigma70_r4_t2"/>
</dbReference>
<dbReference type="InterPro" id="IPR036388">
    <property type="entry name" value="WH-like_DNA-bd_sf"/>
</dbReference>
<comment type="similarity">
    <text evidence="1">Belongs to the sigma-70 factor family. ECF subfamily.</text>
</comment>
<dbReference type="InterPro" id="IPR007627">
    <property type="entry name" value="RNA_pol_sigma70_r2"/>
</dbReference>
<dbReference type="NCBIfam" id="TIGR02937">
    <property type="entry name" value="sigma70-ECF"/>
    <property type="match status" value="1"/>
</dbReference>
<dbReference type="GO" id="GO:0006352">
    <property type="term" value="P:DNA-templated transcription initiation"/>
    <property type="evidence" value="ECO:0007669"/>
    <property type="project" value="InterPro"/>
</dbReference>
<keyword evidence="3" id="KW-0731">Sigma factor</keyword>
<dbReference type="Proteomes" id="UP000660611">
    <property type="component" value="Unassembled WGS sequence"/>
</dbReference>
<evidence type="ECO:0000313" key="8">
    <source>
        <dbReference type="EMBL" id="GIG46749.1"/>
    </source>
</evidence>
<keyword evidence="2" id="KW-0805">Transcription regulation</keyword>
<feature type="domain" description="RNA polymerase sigma-70 region 2" evidence="6">
    <location>
        <begin position="35"/>
        <end position="89"/>
    </location>
</feature>
<dbReference type="InterPro" id="IPR013324">
    <property type="entry name" value="RNA_pol_sigma_r3/r4-like"/>
</dbReference>
<dbReference type="SUPFAM" id="SSF88946">
    <property type="entry name" value="Sigma2 domain of RNA polymerase sigma factors"/>
    <property type="match status" value="1"/>
</dbReference>
<evidence type="ECO:0000256" key="4">
    <source>
        <dbReference type="ARBA" id="ARBA00023125"/>
    </source>
</evidence>
<evidence type="ECO:0000256" key="5">
    <source>
        <dbReference type="ARBA" id="ARBA00023163"/>
    </source>
</evidence>
<evidence type="ECO:0000256" key="1">
    <source>
        <dbReference type="ARBA" id="ARBA00010641"/>
    </source>
</evidence>
<reference evidence="8" key="1">
    <citation type="submission" date="2021-01" db="EMBL/GenBank/DDBJ databases">
        <title>Whole genome shotgun sequence of Dactylosporangium siamense NBRC 106093.</title>
        <authorList>
            <person name="Komaki H."/>
            <person name="Tamura T."/>
        </authorList>
    </citation>
    <scope>NUCLEOTIDE SEQUENCE</scope>
    <source>
        <strain evidence="8">NBRC 106093</strain>
    </source>
</reference>
<keyword evidence="4" id="KW-0238">DNA-binding</keyword>
<accession>A0A919U8N6</accession>